<dbReference type="Gene3D" id="3.30.800.10">
    <property type="entry name" value="Phosphatidylinositol Phosphate Kinase II Beta"/>
    <property type="match status" value="1"/>
</dbReference>
<dbReference type="GeneID" id="105135481"/>
<dbReference type="SUPFAM" id="SSF56104">
    <property type="entry name" value="SAICAR synthase-like"/>
    <property type="match status" value="1"/>
</dbReference>
<dbReference type="Pfam" id="PF01504">
    <property type="entry name" value="PIP5K"/>
    <property type="match status" value="1"/>
</dbReference>
<dbReference type="FunFam" id="3.30.810.10:FF:000001">
    <property type="entry name" value="1-phosphatidylinositol 3-phosphate 5-kinase FAB1"/>
    <property type="match status" value="1"/>
</dbReference>
<organism evidence="11 12">
    <name type="scientific">Populus euphratica</name>
    <name type="common">Euphrates poplar</name>
    <dbReference type="NCBI Taxonomy" id="75702"/>
    <lineage>
        <taxon>Eukaryota</taxon>
        <taxon>Viridiplantae</taxon>
        <taxon>Streptophyta</taxon>
        <taxon>Embryophyta</taxon>
        <taxon>Tracheophyta</taxon>
        <taxon>Spermatophyta</taxon>
        <taxon>Magnoliopsida</taxon>
        <taxon>eudicotyledons</taxon>
        <taxon>Gunneridae</taxon>
        <taxon>Pentapetalae</taxon>
        <taxon>rosids</taxon>
        <taxon>fabids</taxon>
        <taxon>Malpighiales</taxon>
        <taxon>Salicaceae</taxon>
        <taxon>Saliceae</taxon>
        <taxon>Populus</taxon>
    </lineage>
</organism>
<feature type="domain" description="PIPK" evidence="10">
    <location>
        <begin position="1316"/>
        <end position="1641"/>
    </location>
</feature>
<dbReference type="EC" id="2.7.1.150" evidence="1"/>
<dbReference type="CDD" id="cd03334">
    <property type="entry name" value="Fab1_TCP"/>
    <property type="match status" value="1"/>
</dbReference>
<dbReference type="Pfam" id="PF00118">
    <property type="entry name" value="Cpn60_TCP1"/>
    <property type="match status" value="1"/>
</dbReference>
<dbReference type="GO" id="GO:0010008">
    <property type="term" value="C:endosome membrane"/>
    <property type="evidence" value="ECO:0007669"/>
    <property type="project" value="TreeGrafter"/>
</dbReference>
<feature type="compositionally biased region" description="Low complexity" evidence="9">
    <location>
        <begin position="167"/>
        <end position="177"/>
    </location>
</feature>
<dbReference type="RefSeq" id="XP_011038666.1">
    <property type="nucleotide sequence ID" value="XM_011040364.1"/>
</dbReference>
<feature type="compositionally biased region" description="Basic and acidic residues" evidence="9">
    <location>
        <begin position="262"/>
        <end position="280"/>
    </location>
</feature>
<dbReference type="FunFam" id="3.50.7.10:FF:000007">
    <property type="entry name" value="1-phosphatidylinositol 3-phosphate 5-kinase isoform X1"/>
    <property type="match status" value="1"/>
</dbReference>
<evidence type="ECO:0000256" key="9">
    <source>
        <dbReference type="SAM" id="MobiDB-lite"/>
    </source>
</evidence>
<dbReference type="InterPro" id="IPR002423">
    <property type="entry name" value="Cpn60/GroEL/TCP-1"/>
</dbReference>
<feature type="region of interest" description="Disordered" evidence="9">
    <location>
        <begin position="162"/>
        <end position="196"/>
    </location>
</feature>
<dbReference type="InterPro" id="IPR027409">
    <property type="entry name" value="GroEL-like_apical_dom_sf"/>
</dbReference>
<gene>
    <name evidence="12" type="primary">LOC105135481</name>
</gene>
<evidence type="ECO:0000256" key="2">
    <source>
        <dbReference type="ARBA" id="ARBA00022679"/>
    </source>
</evidence>
<dbReference type="GO" id="GO:0000285">
    <property type="term" value="F:1-phosphatidylinositol-3-phosphate 5-kinase activity"/>
    <property type="evidence" value="ECO:0007669"/>
    <property type="project" value="UniProtKB-EC"/>
</dbReference>
<feature type="region of interest" description="Disordered" evidence="9">
    <location>
        <begin position="247"/>
        <end position="293"/>
    </location>
</feature>
<evidence type="ECO:0000256" key="7">
    <source>
        <dbReference type="ARBA" id="ARBA00077223"/>
    </source>
</evidence>
<evidence type="ECO:0000256" key="3">
    <source>
        <dbReference type="ARBA" id="ARBA00022741"/>
    </source>
</evidence>
<evidence type="ECO:0000256" key="5">
    <source>
        <dbReference type="ARBA" id="ARBA00022840"/>
    </source>
</evidence>
<evidence type="ECO:0000256" key="6">
    <source>
        <dbReference type="ARBA" id="ARBA00023464"/>
    </source>
</evidence>
<dbReference type="InterPro" id="IPR027484">
    <property type="entry name" value="PInositol-4-P-5-kinase_N"/>
</dbReference>
<evidence type="ECO:0000313" key="11">
    <source>
        <dbReference type="Proteomes" id="UP000694918"/>
    </source>
</evidence>
<dbReference type="PANTHER" id="PTHR45748">
    <property type="entry name" value="1-PHOSPHATIDYLINOSITOL 3-PHOSPHATE 5-KINASE-RELATED"/>
    <property type="match status" value="1"/>
</dbReference>
<keyword evidence="3 8" id="KW-0547">Nucleotide-binding</keyword>
<dbReference type="InterPro" id="IPR027410">
    <property type="entry name" value="TCP-1-like_intermed_sf"/>
</dbReference>
<keyword evidence="2 8" id="KW-0808">Transferase</keyword>
<dbReference type="GO" id="GO:0046854">
    <property type="term" value="P:phosphatidylinositol phosphate biosynthetic process"/>
    <property type="evidence" value="ECO:0007669"/>
    <property type="project" value="TreeGrafter"/>
</dbReference>
<evidence type="ECO:0000256" key="1">
    <source>
        <dbReference type="ARBA" id="ARBA00012009"/>
    </source>
</evidence>
<feature type="region of interest" description="Disordered" evidence="9">
    <location>
        <begin position="108"/>
        <end position="134"/>
    </location>
</feature>
<dbReference type="SMART" id="SM00330">
    <property type="entry name" value="PIPKc"/>
    <property type="match status" value="1"/>
</dbReference>
<dbReference type="PANTHER" id="PTHR45748:SF14">
    <property type="entry name" value="1-PHOSPHATIDYLINOSITOL-3-PHOSPHATE 5-KINASE FAB1C-RELATED"/>
    <property type="match status" value="1"/>
</dbReference>
<comment type="subunit">
    <text evidence="6">Component of the PI(3,5)P2 regulatory complex at least composed of ATG18, SAC/FIG4, FAB1 and VAC14.</text>
</comment>
<feature type="compositionally biased region" description="Basic and acidic residues" evidence="9">
    <location>
        <begin position="108"/>
        <end position="119"/>
    </location>
</feature>
<proteinExistence type="predicted"/>
<keyword evidence="5 8" id="KW-0067">ATP-binding</keyword>
<dbReference type="SUPFAM" id="SSF54849">
    <property type="entry name" value="GroEL-intermediate domain like"/>
    <property type="match status" value="1"/>
</dbReference>
<dbReference type="InterPro" id="IPR002498">
    <property type="entry name" value="PInositol-4-P-4/5-kinase_core"/>
</dbReference>
<dbReference type="Gene3D" id="3.30.810.10">
    <property type="entry name" value="2-Layer Sandwich"/>
    <property type="match status" value="1"/>
</dbReference>
<sequence>MGIPDSSLFYLLHKVRSWISWGASDLSPSCLSANFEMSNNDTVNMCSECDSNNNQFSNGYRCQSCGKWSCFNCMRGYQSNVVNCNGDFGEVIKYCKFCNGVTVKRDGGRKNNEKVHPTDSPRGSPEPPSPSFDAASIQSDHLAHYLESRDCGFSPNTITSRSMTSFSAHPSPVSVRRSSSRSDEDEAGDSGKLFYSPLSEYSHDISGIDSTSVSARLEFCNCKSVGSSPLDSPSRIDFSSYRVGHTVQRGREGSSLSQSDGPFDKENMVILRRPDKRTEDPENADDYSDDVSVLRDHYDKSQKPLDFESNGLIWFPPPPEDENDETESSFFTYDDEDDDIGDSSAIFLPSSSLSCTFPSKENQNEINKDPLKAVIQGHFRALVAQLLQGEGIKASKEETNEEWLDIVTTIAWQAANFVKPDTSRGGSMDPVDYVKVKCIASGNPSDSTLVKGVVCTKNIKHKRMTTQYKNPRLLLLGGALEYQSVVNQLASFNTLVQKENDHLKLIMSKIEALRPNVLLVEKSVSPFAQEYLLGKEISLVLNVKRPLLARIAQCTGAYIIPSFENISTTRLGHCELFRVERVFEEHETSNQFNKKPSKTLMFFEGCPRRLGCTVLLRGTCREELKKVKHVIQYAVFAAYHLSLETSFLADEGASLPKQTVRPLIAIPERTAADESISVISPITHHAEVALSAQDNDGSLGVKPEHEGSESLTGDLDAGVIPPLSPHSVTCKSGNELSMAYLGDLVSDVGRLDSFSISQCEGLKISVVPPPGINSLSLPELQDMMAQEGGQHLEARELVQPEKIDEDEVSSEYFSATDTYQSILVSFSSRCVLKGTVCERSRLLRIKFYGSFDKPLGRYLRDDLFNQKSCCKSCKELAEAHVLCFTHQQGNLTINVRSLSSVKLPGERDGKIWMWHRCLRCAHIDGVPPATHRVVMSAAAWGLSFGKFLELSFSNHATANRVAPCGHSLQRDCLRFYGFGSMVAFFRYSPIDILNVHLPPSVLEFNSTIQHEWIRKEASELLGKMETFYGEISGVLDSMEQRSKYFGGELSDTNELQSYIMELKDQLLKEKDDYNVMLQLAVMESSDQTVVDILELNRLRRALLIGSHVWDQKLFSLDSVLKTNSLIKAKEGTNQLPIKVQPLHAPQAEADGFQPGSVRQPNLYDNPPFRRMMAPLRVHSFDSALRVQERIQKGLPPSLHLSTIRSFHASGDYRSMLRDPVSVMRTYSQTLPLEAQKLNLIPNSTGTLISSAANMAGGARLLLPMRTSSDIVIGVYDNDPASVVSYALSSKEYEDWVTDSSNENGGIWSTFERSKEASAASSFTAWQSFGSVDLDHISYGGYGSEDPSSSLGNLFMVSKKSPHLTISYGDDSSFAGGKVKFSVTCYFAKQFDSLRKKCCPSDVDFVRSLSRCQKWSAQGGKSNVYFAKSLDERFIIKQIKKTELESFEEFALEYFKYLTDSLKSGSPTCLAKILGIYQVTVKHLGGGKETKMDLMVMENLFFNRNIARVYDLKGSSRSRYNPDTSGPNKVLLDMNLVETLRTDPIFLGSKAKRSLERAIWNDTSFLASVDVMDYSLLVGVDDERKELVLGIIDFMRQYTWDKHLETWVKASGILGGPKNASPTIVSPKQYKKRFRKAMTSYFLTVPDQWSS</sequence>
<name>A0AAJ6Y1C1_POPEU</name>
<reference evidence="12" key="1">
    <citation type="submission" date="2025-08" db="UniProtKB">
        <authorList>
            <consortium name="RefSeq"/>
        </authorList>
    </citation>
    <scope>IDENTIFICATION</scope>
</reference>
<dbReference type="InterPro" id="IPR027483">
    <property type="entry name" value="PInositol-4-P-4/5-kinase_C_sf"/>
</dbReference>
<dbReference type="CDD" id="cd17300">
    <property type="entry name" value="PIPKc_PIKfyve"/>
    <property type="match status" value="1"/>
</dbReference>
<protein>
    <recommendedName>
        <fullName evidence="1">1-phosphatidylinositol-3-phosphate 5-kinase</fullName>
        <ecNumber evidence="1">2.7.1.150</ecNumber>
    </recommendedName>
    <alternativeName>
        <fullName evidence="7">Phosphatidylinositol 3-phosphate 5-kinase type III</fullName>
    </alternativeName>
</protein>
<evidence type="ECO:0000313" key="12">
    <source>
        <dbReference type="RefSeq" id="XP_011038666.1"/>
    </source>
</evidence>
<accession>A0AAJ6Y1C1</accession>
<dbReference type="InterPro" id="IPR044769">
    <property type="entry name" value="PIKfyve_PIPKc"/>
</dbReference>
<dbReference type="Proteomes" id="UP000694918">
    <property type="component" value="Unplaced"/>
</dbReference>
<keyword evidence="11" id="KW-1185">Reference proteome</keyword>
<dbReference type="FunFam" id="3.30.800.10:FF:000010">
    <property type="entry name" value="Putative 1-phosphatidylinositol-3-phosphate 5-kinase FAB1C"/>
    <property type="match status" value="1"/>
</dbReference>
<evidence type="ECO:0000256" key="4">
    <source>
        <dbReference type="ARBA" id="ARBA00022777"/>
    </source>
</evidence>
<evidence type="ECO:0000256" key="8">
    <source>
        <dbReference type="PROSITE-ProRule" id="PRU00781"/>
    </source>
</evidence>
<dbReference type="PROSITE" id="PS51455">
    <property type="entry name" value="PIPK"/>
    <property type="match status" value="1"/>
</dbReference>
<dbReference type="GO" id="GO:0005524">
    <property type="term" value="F:ATP binding"/>
    <property type="evidence" value="ECO:0007669"/>
    <property type="project" value="UniProtKB-UniRule"/>
</dbReference>
<keyword evidence="4 8" id="KW-0418">Kinase</keyword>
<dbReference type="Gene3D" id="3.50.7.10">
    <property type="entry name" value="GroEL"/>
    <property type="match status" value="1"/>
</dbReference>
<evidence type="ECO:0000259" key="10">
    <source>
        <dbReference type="PROSITE" id="PS51455"/>
    </source>
</evidence>
<dbReference type="SUPFAM" id="SSF52029">
    <property type="entry name" value="GroEL apical domain-like"/>
    <property type="match status" value="1"/>
</dbReference>